<dbReference type="GO" id="GO:0005524">
    <property type="term" value="F:ATP binding"/>
    <property type="evidence" value="ECO:0007669"/>
    <property type="project" value="UniProtKB-UniRule"/>
</dbReference>
<dbReference type="PROSITE" id="PS50067">
    <property type="entry name" value="KINESIN_MOTOR_2"/>
    <property type="match status" value="1"/>
</dbReference>
<dbReference type="Pfam" id="PF00225">
    <property type="entry name" value="Kinesin"/>
    <property type="match status" value="1"/>
</dbReference>
<proteinExistence type="inferred from homology"/>
<keyword evidence="3 7" id="KW-0547">Nucleotide-binding</keyword>
<dbReference type="GO" id="GO:0007018">
    <property type="term" value="P:microtubule-based movement"/>
    <property type="evidence" value="ECO:0007669"/>
    <property type="project" value="InterPro"/>
</dbReference>
<dbReference type="GO" id="GO:0003777">
    <property type="term" value="F:microtubule motor activity"/>
    <property type="evidence" value="ECO:0007669"/>
    <property type="project" value="InterPro"/>
</dbReference>
<dbReference type="InterPro" id="IPR027640">
    <property type="entry name" value="Kinesin-like_fam"/>
</dbReference>
<keyword evidence="5" id="KW-0175">Coiled coil</keyword>
<dbReference type="PRINTS" id="PR00380">
    <property type="entry name" value="KINESINHEAVY"/>
</dbReference>
<reference evidence="10" key="2">
    <citation type="submission" date="2017-11" db="EMBL/GenBank/DDBJ databases">
        <title>Coralsnake Venomics: Analyses of Venom Gland Transcriptomes and Proteomes of Six Brazilian Taxa.</title>
        <authorList>
            <person name="Aird S.D."/>
            <person name="Jorge da Silva N."/>
            <person name="Qiu L."/>
            <person name="Villar-Briones A."/>
            <person name="Aparecida-Saddi V."/>
            <person name="Campos-Telles M.P."/>
            <person name="Grau M."/>
            <person name="Mikheyev A.S."/>
        </authorList>
    </citation>
    <scope>NUCLEOTIDE SEQUENCE</scope>
    <source>
        <tissue evidence="10">Venom_gland</tissue>
    </source>
</reference>
<feature type="domain" description="Kinesin motor" evidence="9">
    <location>
        <begin position="10"/>
        <end position="277"/>
    </location>
</feature>
<evidence type="ECO:0000256" key="5">
    <source>
        <dbReference type="ARBA" id="ARBA00023054"/>
    </source>
</evidence>
<reference evidence="10" key="1">
    <citation type="submission" date="2017-07" db="EMBL/GenBank/DDBJ databases">
        <authorList>
            <person name="Mikheyev A."/>
            <person name="Grau M."/>
        </authorList>
    </citation>
    <scope>NUCLEOTIDE SEQUENCE</scope>
    <source>
        <tissue evidence="10">Venom_gland</tissue>
    </source>
</reference>
<protein>
    <recommendedName>
        <fullName evidence="8">Kinesin-like protein</fullName>
    </recommendedName>
</protein>
<feature type="binding site" evidence="7">
    <location>
        <begin position="89"/>
        <end position="96"/>
    </location>
    <ligand>
        <name>ATP</name>
        <dbReference type="ChEBI" id="CHEBI:30616"/>
    </ligand>
</feature>
<dbReference type="InterPro" id="IPR001752">
    <property type="entry name" value="Kinesin_motor_dom"/>
</dbReference>
<keyword evidence="4 7" id="KW-0067">ATP-binding</keyword>
<evidence type="ECO:0000256" key="6">
    <source>
        <dbReference type="ARBA" id="ARBA00023212"/>
    </source>
</evidence>
<dbReference type="GO" id="GO:0008017">
    <property type="term" value="F:microtubule binding"/>
    <property type="evidence" value="ECO:0007669"/>
    <property type="project" value="InterPro"/>
</dbReference>
<keyword evidence="2" id="KW-0963">Cytoplasm</keyword>
<comment type="similarity">
    <text evidence="7 8">Belongs to the TRAFAC class myosin-kinesin ATPase superfamily. Kinesin family.</text>
</comment>
<name>A0A2D4EMZ1_MICCO</name>
<accession>A0A2D4EMZ1</accession>
<dbReference type="InterPro" id="IPR027417">
    <property type="entry name" value="P-loop_NTPase"/>
</dbReference>
<dbReference type="AlphaFoldDB" id="A0A2D4EMZ1"/>
<evidence type="ECO:0000256" key="7">
    <source>
        <dbReference type="PROSITE-ProRule" id="PRU00283"/>
    </source>
</evidence>
<evidence type="ECO:0000259" key="9">
    <source>
        <dbReference type="PROSITE" id="PS50067"/>
    </source>
</evidence>
<keyword evidence="6" id="KW-0206">Cytoskeleton</keyword>
<organism evidence="10">
    <name type="scientific">Micrurus corallinus</name>
    <name type="common">Brazilian coral snake</name>
    <dbReference type="NCBI Taxonomy" id="54390"/>
    <lineage>
        <taxon>Eukaryota</taxon>
        <taxon>Metazoa</taxon>
        <taxon>Chordata</taxon>
        <taxon>Craniata</taxon>
        <taxon>Vertebrata</taxon>
        <taxon>Euteleostomi</taxon>
        <taxon>Lepidosauria</taxon>
        <taxon>Squamata</taxon>
        <taxon>Bifurcata</taxon>
        <taxon>Unidentata</taxon>
        <taxon>Episquamata</taxon>
        <taxon>Toxicofera</taxon>
        <taxon>Serpentes</taxon>
        <taxon>Colubroidea</taxon>
        <taxon>Elapidae</taxon>
        <taxon>Elapinae</taxon>
        <taxon>Micrurus</taxon>
    </lineage>
</organism>
<keyword evidence="7 8" id="KW-0505">Motor protein</keyword>
<dbReference type="EMBL" id="IACJ01001509">
    <property type="protein sequence ID" value="LAA36622.1"/>
    <property type="molecule type" value="Transcribed_RNA"/>
</dbReference>
<evidence type="ECO:0000256" key="1">
    <source>
        <dbReference type="ARBA" id="ARBA00004245"/>
    </source>
</evidence>
<evidence type="ECO:0000313" key="10">
    <source>
        <dbReference type="EMBL" id="LAA36622.1"/>
    </source>
</evidence>
<dbReference type="Gene3D" id="3.40.850.10">
    <property type="entry name" value="Kinesin motor domain"/>
    <property type="match status" value="1"/>
</dbReference>
<dbReference type="InterPro" id="IPR036961">
    <property type="entry name" value="Kinesin_motor_dom_sf"/>
</dbReference>
<keyword evidence="8" id="KW-0493">Microtubule</keyword>
<dbReference type="PROSITE" id="PS00411">
    <property type="entry name" value="KINESIN_MOTOR_1"/>
    <property type="match status" value="1"/>
</dbReference>
<evidence type="ECO:0000256" key="8">
    <source>
        <dbReference type="RuleBase" id="RU000394"/>
    </source>
</evidence>
<dbReference type="SUPFAM" id="SSF52540">
    <property type="entry name" value="P-loop containing nucleoside triphosphate hydrolases"/>
    <property type="match status" value="1"/>
</dbReference>
<dbReference type="GO" id="GO:0007052">
    <property type="term" value="P:mitotic spindle organization"/>
    <property type="evidence" value="ECO:0007669"/>
    <property type="project" value="TreeGrafter"/>
</dbReference>
<dbReference type="PANTHER" id="PTHR47969:SF15">
    <property type="entry name" value="CHROMOSOME-ASSOCIATED KINESIN KIF4A-RELATED"/>
    <property type="match status" value="1"/>
</dbReference>
<dbReference type="GO" id="GO:0051231">
    <property type="term" value="P:spindle elongation"/>
    <property type="evidence" value="ECO:0007669"/>
    <property type="project" value="TreeGrafter"/>
</dbReference>
<evidence type="ECO:0000256" key="4">
    <source>
        <dbReference type="ARBA" id="ARBA00022840"/>
    </source>
</evidence>
<evidence type="ECO:0000256" key="3">
    <source>
        <dbReference type="ARBA" id="ARBA00022741"/>
    </source>
</evidence>
<dbReference type="SMART" id="SM00129">
    <property type="entry name" value="KISc"/>
    <property type="match status" value="1"/>
</dbReference>
<dbReference type="GO" id="GO:0005874">
    <property type="term" value="C:microtubule"/>
    <property type="evidence" value="ECO:0007669"/>
    <property type="project" value="UniProtKB-KW"/>
</dbReference>
<dbReference type="InterPro" id="IPR019821">
    <property type="entry name" value="Kinesin_motor_CS"/>
</dbReference>
<dbReference type="GO" id="GO:0005875">
    <property type="term" value="C:microtubule associated complex"/>
    <property type="evidence" value="ECO:0007669"/>
    <property type="project" value="TreeGrafter"/>
</dbReference>
<evidence type="ECO:0000256" key="2">
    <source>
        <dbReference type="ARBA" id="ARBA00022490"/>
    </source>
</evidence>
<dbReference type="PANTHER" id="PTHR47969">
    <property type="entry name" value="CHROMOSOME-ASSOCIATED KINESIN KIF4A-RELATED"/>
    <property type="match status" value="1"/>
</dbReference>
<sequence>MSEEKGHVFPVKVALRCRPLTSKEIEKGCTSCLHFVPGKPEVTVASSKSFTFDYVFDPSIEQEEVFNTSVAPLVRRVFSGYNGTILAYGETGSGKTYSMGGAYATGQENDPTIGVIPRVIMTVFQLVEEKVEWQFTLKVSYLEIYDEDTLDLLAPGKKRTQISIQEKPTGGIQILGLTEHRVTNAHETLLYLEQGNNSRKVAATAMNVQSSCSHAIFTIYIEQKSKADGKVHFLSKLNLVDLAGSERQKKTEAGGERFQEGQQAPDYLSKGTVCMKT</sequence>
<comment type="subcellular location">
    <subcellularLocation>
        <location evidence="1">Cytoplasm</location>
        <location evidence="1">Cytoskeleton</location>
    </subcellularLocation>
</comment>